<comment type="similarity">
    <text evidence="3 9 10">Belongs to the ketol-acid reductoisomerase family.</text>
</comment>
<evidence type="ECO:0000256" key="5">
    <source>
        <dbReference type="ARBA" id="ARBA00022723"/>
    </source>
</evidence>
<dbReference type="PANTHER" id="PTHR21371:SF1">
    <property type="entry name" value="KETOL-ACID REDUCTOISOMERASE, MITOCHONDRIAL"/>
    <property type="match status" value="1"/>
</dbReference>
<dbReference type="NCBIfam" id="NF004017">
    <property type="entry name" value="PRK05479.1"/>
    <property type="match status" value="1"/>
</dbReference>
<evidence type="ECO:0000256" key="4">
    <source>
        <dbReference type="ARBA" id="ARBA00022605"/>
    </source>
</evidence>
<dbReference type="GO" id="GO:0000287">
    <property type="term" value="F:magnesium ion binding"/>
    <property type="evidence" value="ECO:0007669"/>
    <property type="project" value="UniProtKB-UniRule"/>
</dbReference>
<dbReference type="Proteomes" id="UP000538666">
    <property type="component" value="Unassembled WGS sequence"/>
</dbReference>
<feature type="binding site" evidence="9">
    <location>
        <position position="134"/>
    </location>
    <ligand>
        <name>NADP(+)</name>
        <dbReference type="ChEBI" id="CHEBI:58349"/>
    </ligand>
</feature>
<dbReference type="HAMAP" id="MF_00435">
    <property type="entry name" value="IlvC"/>
    <property type="match status" value="1"/>
</dbReference>
<keyword evidence="13" id="KW-0413">Isomerase</keyword>
<keyword evidence="9" id="KW-0521">NADP</keyword>
<dbReference type="GO" id="GO:0050661">
    <property type="term" value="F:NADP binding"/>
    <property type="evidence" value="ECO:0007669"/>
    <property type="project" value="InterPro"/>
</dbReference>
<evidence type="ECO:0000256" key="10">
    <source>
        <dbReference type="PROSITE-ProRule" id="PRU01198"/>
    </source>
</evidence>
<evidence type="ECO:0000256" key="3">
    <source>
        <dbReference type="ARBA" id="ARBA00010318"/>
    </source>
</evidence>
<dbReference type="InterPro" id="IPR036291">
    <property type="entry name" value="NAD(P)-bd_dom_sf"/>
</dbReference>
<dbReference type="UniPathway" id="UPA00047">
    <property type="reaction ID" value="UER00056"/>
</dbReference>
<evidence type="ECO:0000256" key="9">
    <source>
        <dbReference type="HAMAP-Rule" id="MF_00435"/>
    </source>
</evidence>
<comment type="cofactor">
    <cofactor evidence="9">
        <name>Mg(2+)</name>
        <dbReference type="ChEBI" id="CHEBI:18420"/>
    </cofactor>
    <text evidence="9">Binds 2 magnesium ions per subunit.</text>
</comment>
<evidence type="ECO:0000313" key="14">
    <source>
        <dbReference type="Proteomes" id="UP000538666"/>
    </source>
</evidence>
<dbReference type="InterPro" id="IPR008927">
    <property type="entry name" value="6-PGluconate_DH-like_C_sf"/>
</dbReference>
<comment type="pathway">
    <text evidence="2 9">Amino-acid biosynthesis; L-isoleucine biosynthesis; L-isoleucine from 2-oxobutanoate: step 2/4.</text>
</comment>
<dbReference type="UniPathway" id="UPA00049">
    <property type="reaction ID" value="UER00060"/>
</dbReference>
<feature type="binding site" evidence="9">
    <location>
        <position position="51"/>
    </location>
    <ligand>
        <name>NADP(+)</name>
        <dbReference type="ChEBI" id="CHEBI:58349"/>
    </ligand>
</feature>
<feature type="binding site" evidence="9">
    <location>
        <begin position="25"/>
        <end position="28"/>
    </location>
    <ligand>
        <name>NADP(+)</name>
        <dbReference type="ChEBI" id="CHEBI:58349"/>
    </ligand>
</feature>
<dbReference type="PIRSF" id="PIRSF000116">
    <property type="entry name" value="IlvC_gammaproteo"/>
    <property type="match status" value="1"/>
</dbReference>
<feature type="domain" description="KARI N-terminal Rossmann" evidence="11">
    <location>
        <begin position="2"/>
        <end position="182"/>
    </location>
</feature>
<dbReference type="SUPFAM" id="SSF48179">
    <property type="entry name" value="6-phosphogluconate dehydrogenase C-terminal domain-like"/>
    <property type="match status" value="1"/>
</dbReference>
<sequence>MAKTYHDQDADLSLIQKKKVAIIGYGSQGHAHALNLKDSGVEVRIGLPATSKSIDKAKKAGLEVNTVSDAAAWGDVIMILTPDHSQGDTYKNDIAAHLKPGKTLMFAHGFNIRFGTIDPPKDIDVSLVAPKAPGHRVREVFTEGGGVPGLVAVHQDASGKALELALSYAKGIGCTRAGVIETTFTEETETDLFGEQAVLCGGASALVKAGFETLVNAGYQPEVAYFECLHELKLIVDLMYRGGLAYMRYSISDTAEYGDYTAGPRIVTDETRAEMKKLLTEIQNGTFAKKWIEENKTGRKHFDETRKIEAKHPIEEVGSKLRAAMPFLDPVTVKDNAPQAPEAVTA</sequence>
<accession>A0A841JQY6</accession>
<dbReference type="SUPFAM" id="SSF51735">
    <property type="entry name" value="NAD(P)-binding Rossmann-fold domains"/>
    <property type="match status" value="1"/>
</dbReference>
<comment type="catalytic activity">
    <reaction evidence="9">
        <text>(2R,3R)-2,3-dihydroxy-3-methylpentanoate + NADP(+) = (S)-2-ethyl-2-hydroxy-3-oxobutanoate + NADPH + H(+)</text>
        <dbReference type="Rhea" id="RHEA:13493"/>
        <dbReference type="ChEBI" id="CHEBI:15378"/>
        <dbReference type="ChEBI" id="CHEBI:49256"/>
        <dbReference type="ChEBI" id="CHEBI:49258"/>
        <dbReference type="ChEBI" id="CHEBI:57783"/>
        <dbReference type="ChEBI" id="CHEBI:58349"/>
        <dbReference type="EC" id="1.1.1.86"/>
    </reaction>
</comment>
<feature type="binding site" evidence="9 10">
    <location>
        <position position="191"/>
    </location>
    <ligand>
        <name>Mg(2+)</name>
        <dbReference type="ChEBI" id="CHEBI:18420"/>
        <label>1</label>
    </ligand>
</feature>
<name>A0A841JQY6_9BACT</name>
<dbReference type="RefSeq" id="WP_050057452.1">
    <property type="nucleotide sequence ID" value="NZ_JACHEK010000001.1"/>
</dbReference>
<keyword evidence="5 9" id="KW-0479">Metal-binding</keyword>
<evidence type="ECO:0000259" key="11">
    <source>
        <dbReference type="PROSITE" id="PS51850"/>
    </source>
</evidence>
<feature type="binding site" evidence="9 10">
    <location>
        <position position="191"/>
    </location>
    <ligand>
        <name>Mg(2+)</name>
        <dbReference type="ChEBI" id="CHEBI:18420"/>
        <label>2</label>
    </ligand>
</feature>
<reference evidence="13 14" key="1">
    <citation type="submission" date="2020-08" db="EMBL/GenBank/DDBJ databases">
        <title>Genomic Encyclopedia of Type Strains, Phase IV (KMG-IV): sequencing the most valuable type-strain genomes for metagenomic binning, comparative biology and taxonomic classification.</title>
        <authorList>
            <person name="Goeker M."/>
        </authorList>
    </citation>
    <scope>NUCLEOTIDE SEQUENCE [LARGE SCALE GENOMIC DNA]</scope>
    <source>
        <strain evidence="13 14">DSM 103733</strain>
    </source>
</reference>
<comment type="caution">
    <text evidence="9">Lacks conserved residue(s) required for the propagation of feature annotation.</text>
</comment>
<evidence type="ECO:0000256" key="6">
    <source>
        <dbReference type="ARBA" id="ARBA00022842"/>
    </source>
</evidence>
<dbReference type="InterPro" id="IPR014359">
    <property type="entry name" value="KARI_prok"/>
</dbReference>
<dbReference type="AlphaFoldDB" id="A0A841JQY6"/>
<keyword evidence="7 9" id="KW-0560">Oxidoreductase</keyword>
<keyword evidence="4 9" id="KW-0028">Amino-acid biosynthesis</keyword>
<gene>
    <name evidence="9" type="primary">ilvC</name>
    <name evidence="13" type="ORF">HNQ77_000127</name>
</gene>
<dbReference type="EMBL" id="JACHEK010000001">
    <property type="protein sequence ID" value="MBB6142189.1"/>
    <property type="molecule type" value="Genomic_DNA"/>
</dbReference>
<feature type="binding site" evidence="9 10">
    <location>
        <position position="227"/>
    </location>
    <ligand>
        <name>Mg(2+)</name>
        <dbReference type="ChEBI" id="CHEBI:18420"/>
        <label>2</label>
    </ligand>
</feature>
<evidence type="ECO:0000256" key="2">
    <source>
        <dbReference type="ARBA" id="ARBA00004885"/>
    </source>
</evidence>
<keyword evidence="14" id="KW-1185">Reference proteome</keyword>
<dbReference type="GO" id="GO:0009097">
    <property type="term" value="P:isoleucine biosynthetic process"/>
    <property type="evidence" value="ECO:0007669"/>
    <property type="project" value="UniProtKB-UniRule"/>
</dbReference>
<dbReference type="Gene3D" id="3.40.50.720">
    <property type="entry name" value="NAD(P)-binding Rossmann-like Domain"/>
    <property type="match status" value="1"/>
</dbReference>
<evidence type="ECO:0000256" key="8">
    <source>
        <dbReference type="ARBA" id="ARBA00023304"/>
    </source>
</evidence>
<dbReference type="PANTHER" id="PTHR21371">
    <property type="entry name" value="KETOL-ACID REDUCTOISOMERASE, MITOCHONDRIAL"/>
    <property type="match status" value="1"/>
</dbReference>
<dbReference type="PROSITE" id="PS51851">
    <property type="entry name" value="KARI_C"/>
    <property type="match status" value="1"/>
</dbReference>
<dbReference type="Pfam" id="PF01450">
    <property type="entry name" value="KARI_C"/>
    <property type="match status" value="1"/>
</dbReference>
<dbReference type="Pfam" id="PF07991">
    <property type="entry name" value="KARI_N"/>
    <property type="match status" value="1"/>
</dbReference>
<dbReference type="InterPro" id="IPR000506">
    <property type="entry name" value="KARI_C"/>
</dbReference>
<keyword evidence="8 9" id="KW-0100">Branched-chain amino acid biosynthesis</keyword>
<feature type="domain" description="KARI C-terminal knotted" evidence="12">
    <location>
        <begin position="183"/>
        <end position="328"/>
    </location>
</feature>
<dbReference type="FunFam" id="3.40.50.720:FF:000023">
    <property type="entry name" value="Ketol-acid reductoisomerase (NADP(+))"/>
    <property type="match status" value="1"/>
</dbReference>
<dbReference type="InterPro" id="IPR013023">
    <property type="entry name" value="KARI"/>
</dbReference>
<keyword evidence="6 9" id="KW-0460">Magnesium</keyword>
<dbReference type="EC" id="1.1.1.86" evidence="9"/>
<proteinExistence type="inferred from homology"/>
<dbReference type="NCBIfam" id="NF009940">
    <property type="entry name" value="PRK13403.1"/>
    <property type="match status" value="1"/>
</dbReference>
<dbReference type="OrthoDB" id="9804088at2"/>
<feature type="binding site" evidence="9 10">
    <location>
        <position position="195"/>
    </location>
    <ligand>
        <name>Mg(2+)</name>
        <dbReference type="ChEBI" id="CHEBI:18420"/>
        <label>1</label>
    </ligand>
</feature>
<dbReference type="GO" id="GO:0005829">
    <property type="term" value="C:cytosol"/>
    <property type="evidence" value="ECO:0007669"/>
    <property type="project" value="TreeGrafter"/>
</dbReference>
<protein>
    <recommendedName>
        <fullName evidence="9">Ketol-acid reductoisomerase (NADP(+))</fullName>
        <shortName evidence="9">KARI</shortName>
        <ecNumber evidence="9">1.1.1.86</ecNumber>
    </recommendedName>
    <alternativeName>
        <fullName evidence="9">Acetohydroxy-acid isomeroreductase</fullName>
        <shortName evidence="9">AHIR</shortName>
    </alternativeName>
    <alternativeName>
        <fullName evidence="9">Alpha-keto-beta-hydroxylacyl reductoisomerase</fullName>
    </alternativeName>
</protein>
<dbReference type="Gene3D" id="6.10.240.10">
    <property type="match status" value="1"/>
</dbReference>
<dbReference type="GO" id="GO:0016853">
    <property type="term" value="F:isomerase activity"/>
    <property type="evidence" value="ECO:0007669"/>
    <property type="project" value="UniProtKB-KW"/>
</dbReference>
<dbReference type="NCBIfam" id="TIGR00465">
    <property type="entry name" value="ilvC"/>
    <property type="match status" value="1"/>
</dbReference>
<evidence type="ECO:0000256" key="7">
    <source>
        <dbReference type="ARBA" id="ARBA00023002"/>
    </source>
</evidence>
<comment type="pathway">
    <text evidence="1 9">Amino-acid biosynthesis; L-valine biosynthesis; L-valine from pyruvate: step 2/4.</text>
</comment>
<evidence type="ECO:0000259" key="12">
    <source>
        <dbReference type="PROSITE" id="PS51851"/>
    </source>
</evidence>
<comment type="function">
    <text evidence="9">Involved in the biosynthesis of branched-chain amino acids (BCAA). Catalyzes an alkyl-migration followed by a ketol-acid reduction of (S)-2-acetolactate (S2AL) to yield (R)-2,3-dihydroxy-isovalerate. In the isomerase reaction, S2AL is rearranged via a Mg-dependent methyl migration to produce 3-hydroxy-3-methyl-2-ketobutyrate (HMKB). In the reductase reaction, this 2-ketoacid undergoes a metal-dependent reduction by NADPH to yield (R)-2,3-dihydroxy-isovalerate.</text>
</comment>
<evidence type="ECO:0000313" key="13">
    <source>
        <dbReference type="EMBL" id="MBB6142189.1"/>
    </source>
</evidence>
<comment type="catalytic activity">
    <reaction evidence="9">
        <text>(2R)-2,3-dihydroxy-3-methylbutanoate + NADP(+) = (2S)-2-acetolactate + NADPH + H(+)</text>
        <dbReference type="Rhea" id="RHEA:22068"/>
        <dbReference type="ChEBI" id="CHEBI:15378"/>
        <dbReference type="ChEBI" id="CHEBI:49072"/>
        <dbReference type="ChEBI" id="CHEBI:57783"/>
        <dbReference type="ChEBI" id="CHEBI:58349"/>
        <dbReference type="ChEBI" id="CHEBI:58476"/>
        <dbReference type="EC" id="1.1.1.86"/>
    </reaction>
</comment>
<dbReference type="PROSITE" id="PS51850">
    <property type="entry name" value="KARI_N"/>
    <property type="match status" value="1"/>
</dbReference>
<comment type="caution">
    <text evidence="13">The sequence shown here is derived from an EMBL/GenBank/DDBJ whole genome shotgun (WGS) entry which is preliminary data.</text>
</comment>
<feature type="active site" evidence="9">
    <location>
        <position position="108"/>
    </location>
</feature>
<evidence type="ECO:0000256" key="1">
    <source>
        <dbReference type="ARBA" id="ARBA00004864"/>
    </source>
</evidence>
<dbReference type="GO" id="GO:0009099">
    <property type="term" value="P:L-valine biosynthetic process"/>
    <property type="evidence" value="ECO:0007669"/>
    <property type="project" value="UniProtKB-UniRule"/>
</dbReference>
<organism evidence="13 14">
    <name type="scientific">Silvibacterium bohemicum</name>
    <dbReference type="NCBI Taxonomy" id="1577686"/>
    <lineage>
        <taxon>Bacteria</taxon>
        <taxon>Pseudomonadati</taxon>
        <taxon>Acidobacteriota</taxon>
        <taxon>Terriglobia</taxon>
        <taxon>Terriglobales</taxon>
        <taxon>Acidobacteriaceae</taxon>
        <taxon>Silvibacterium</taxon>
    </lineage>
</organism>
<dbReference type="InterPro" id="IPR013116">
    <property type="entry name" value="KARI_N"/>
</dbReference>
<feature type="binding site" evidence="9 10">
    <location>
        <position position="252"/>
    </location>
    <ligand>
        <name>substrate</name>
    </ligand>
</feature>
<feature type="binding site" evidence="9 10">
    <location>
        <position position="231"/>
    </location>
    <ligand>
        <name>Mg(2+)</name>
        <dbReference type="ChEBI" id="CHEBI:18420"/>
        <label>2</label>
    </ligand>
</feature>
<dbReference type="GO" id="GO:0004455">
    <property type="term" value="F:ketol-acid reductoisomerase activity"/>
    <property type="evidence" value="ECO:0007669"/>
    <property type="project" value="UniProtKB-UniRule"/>
</dbReference>
<feature type="binding site" evidence="9">
    <location>
        <position position="53"/>
    </location>
    <ligand>
        <name>NADP(+)</name>
        <dbReference type="ChEBI" id="CHEBI:58349"/>
    </ligand>
</feature>